<dbReference type="RefSeq" id="WP_088260559.1">
    <property type="nucleotide sequence ID" value="NZ_NIDE01000020.1"/>
</dbReference>
<accession>A0A225D6V3</accession>
<name>A0A225D6V3_9BACT</name>
<organism evidence="1 2">
    <name type="scientific">Fimbriiglobus ruber</name>
    <dbReference type="NCBI Taxonomy" id="1908690"/>
    <lineage>
        <taxon>Bacteria</taxon>
        <taxon>Pseudomonadati</taxon>
        <taxon>Planctomycetota</taxon>
        <taxon>Planctomycetia</taxon>
        <taxon>Gemmatales</taxon>
        <taxon>Gemmataceae</taxon>
        <taxon>Fimbriiglobus</taxon>
    </lineage>
</organism>
<dbReference type="Proteomes" id="UP000214646">
    <property type="component" value="Unassembled WGS sequence"/>
</dbReference>
<protein>
    <submittedName>
        <fullName evidence="1">Uncharacterized protein</fullName>
    </submittedName>
</protein>
<comment type="caution">
    <text evidence="1">The sequence shown here is derived from an EMBL/GenBank/DDBJ whole genome shotgun (WGS) entry which is preliminary data.</text>
</comment>
<dbReference type="AlphaFoldDB" id="A0A225D6V3"/>
<gene>
    <name evidence="1" type="ORF">FRUB_10229</name>
</gene>
<reference evidence="2" key="1">
    <citation type="submission" date="2017-06" db="EMBL/GenBank/DDBJ databases">
        <title>Genome analysis of Fimbriiglobus ruber SP5, the first member of the order Planctomycetales with confirmed chitinolytic capability.</title>
        <authorList>
            <person name="Ravin N.V."/>
            <person name="Rakitin A.L."/>
            <person name="Ivanova A.A."/>
            <person name="Beletsky A.V."/>
            <person name="Kulichevskaya I.S."/>
            <person name="Mardanov A.V."/>
            <person name="Dedysh S.N."/>
        </authorList>
    </citation>
    <scope>NUCLEOTIDE SEQUENCE [LARGE SCALE GENOMIC DNA]</scope>
    <source>
        <strain evidence="2">SP5</strain>
    </source>
</reference>
<sequence length="75" mass="8068">MEDRLIVPLTAFVTAANDLGYYGEDSFTITHRPGIDGATVKTLEFGGQRDGNEPCRLNGIVMPINVAVKGFLARG</sequence>
<proteinExistence type="predicted"/>
<evidence type="ECO:0000313" key="2">
    <source>
        <dbReference type="Proteomes" id="UP000214646"/>
    </source>
</evidence>
<dbReference type="EMBL" id="NIDE01000020">
    <property type="protein sequence ID" value="OWK34258.1"/>
    <property type="molecule type" value="Genomic_DNA"/>
</dbReference>
<keyword evidence="2" id="KW-1185">Reference proteome</keyword>
<evidence type="ECO:0000313" key="1">
    <source>
        <dbReference type="EMBL" id="OWK34258.1"/>
    </source>
</evidence>